<dbReference type="GO" id="GO:0005576">
    <property type="term" value="C:extracellular region"/>
    <property type="evidence" value="ECO:0007669"/>
    <property type="project" value="InterPro"/>
</dbReference>
<evidence type="ECO:0000259" key="1">
    <source>
        <dbReference type="PROSITE" id="PS50940"/>
    </source>
</evidence>
<dbReference type="AlphaFoldDB" id="A0A8J5JUD2"/>
<reference evidence="2" key="1">
    <citation type="journal article" date="2021" name="Sci. Adv.">
        <title>The American lobster genome reveals insights on longevity, neural, and immune adaptations.</title>
        <authorList>
            <person name="Polinski J.M."/>
            <person name="Zimin A.V."/>
            <person name="Clark K.F."/>
            <person name="Kohn A.B."/>
            <person name="Sadowski N."/>
            <person name="Timp W."/>
            <person name="Ptitsyn A."/>
            <person name="Khanna P."/>
            <person name="Romanova D.Y."/>
            <person name="Williams P."/>
            <person name="Greenwood S.J."/>
            <person name="Moroz L.L."/>
            <person name="Walt D.R."/>
            <person name="Bodnar A.G."/>
        </authorList>
    </citation>
    <scope>NUCLEOTIDE SEQUENCE</scope>
    <source>
        <strain evidence="2">GMGI-L3</strain>
    </source>
</reference>
<dbReference type="SMART" id="SM00494">
    <property type="entry name" value="ChtBD2"/>
    <property type="match status" value="1"/>
</dbReference>
<dbReference type="PROSITE" id="PS50940">
    <property type="entry name" value="CHIT_BIND_II"/>
    <property type="match status" value="1"/>
</dbReference>
<dbReference type="InterPro" id="IPR036508">
    <property type="entry name" value="Chitin-bd_dom_sf"/>
</dbReference>
<keyword evidence="3" id="KW-1185">Reference proteome</keyword>
<name>A0A8J5JUD2_HOMAM</name>
<evidence type="ECO:0000313" key="2">
    <source>
        <dbReference type="EMBL" id="KAG7164462.1"/>
    </source>
</evidence>
<organism evidence="2 3">
    <name type="scientific">Homarus americanus</name>
    <name type="common">American lobster</name>
    <dbReference type="NCBI Taxonomy" id="6706"/>
    <lineage>
        <taxon>Eukaryota</taxon>
        <taxon>Metazoa</taxon>
        <taxon>Ecdysozoa</taxon>
        <taxon>Arthropoda</taxon>
        <taxon>Crustacea</taxon>
        <taxon>Multicrustacea</taxon>
        <taxon>Malacostraca</taxon>
        <taxon>Eumalacostraca</taxon>
        <taxon>Eucarida</taxon>
        <taxon>Decapoda</taxon>
        <taxon>Pleocyemata</taxon>
        <taxon>Astacidea</taxon>
        <taxon>Nephropoidea</taxon>
        <taxon>Nephropidae</taxon>
        <taxon>Homarus</taxon>
    </lineage>
</organism>
<dbReference type="Gene3D" id="2.170.140.10">
    <property type="entry name" value="Chitin binding domain"/>
    <property type="match status" value="1"/>
</dbReference>
<comment type="caution">
    <text evidence="2">The sequence shown here is derived from an EMBL/GenBank/DDBJ whole genome shotgun (WGS) entry which is preliminary data.</text>
</comment>
<dbReference type="EMBL" id="JAHLQT010025476">
    <property type="protein sequence ID" value="KAG7164462.1"/>
    <property type="molecule type" value="Genomic_DNA"/>
</dbReference>
<protein>
    <submittedName>
        <fullName evidence="2">Chitinase 10-like 2</fullName>
    </submittedName>
</protein>
<accession>A0A8J5JUD2</accession>
<evidence type="ECO:0000313" key="3">
    <source>
        <dbReference type="Proteomes" id="UP000747542"/>
    </source>
</evidence>
<dbReference type="GO" id="GO:0008061">
    <property type="term" value="F:chitin binding"/>
    <property type="evidence" value="ECO:0007669"/>
    <property type="project" value="InterPro"/>
</dbReference>
<dbReference type="Proteomes" id="UP000747542">
    <property type="component" value="Unassembled WGS sequence"/>
</dbReference>
<gene>
    <name evidence="2" type="primary">Cht10-L2</name>
    <name evidence="2" type="ORF">Hamer_G003669</name>
</gene>
<dbReference type="SUPFAM" id="SSF57625">
    <property type="entry name" value="Invertebrate chitin-binding proteins"/>
    <property type="match status" value="1"/>
</dbReference>
<dbReference type="InterPro" id="IPR002557">
    <property type="entry name" value="Chitin-bd_dom"/>
</dbReference>
<feature type="domain" description="Chitin-binding type-2" evidence="1">
    <location>
        <begin position="156"/>
        <end position="212"/>
    </location>
</feature>
<proteinExistence type="predicted"/>
<sequence>MMMAVMVVTCGPGGVVQYQLLCAMWASKQGVTTFGNTDDVSESGVECALAKHDTPATPTLLTPTLLTTNDSAHTVWIAQSPPDEAATTPPITATTATPAITTTVPATTATPPATTTMRLATTTVHTITTTAVATTTTANPTTTTTIPSGGVCHAVQGSCDTVGEFFIHPTDCAKYLRCSTTNKLEEHPCGSGTHWSQSKLTCDMIASVIEPCRC</sequence>
<dbReference type="Pfam" id="PF01607">
    <property type="entry name" value="CBM_14"/>
    <property type="match status" value="1"/>
</dbReference>